<gene>
    <name evidence="2" type="ORF">BN1211_0174</name>
</gene>
<dbReference type="EMBL" id="CDQK01000001">
    <property type="protein sequence ID" value="CEP20342.1"/>
    <property type="molecule type" value="Genomic_DNA"/>
</dbReference>
<dbReference type="Proteomes" id="UP000038830">
    <property type="component" value="Unassembled WGS sequence"/>
</dbReference>
<evidence type="ECO:0000256" key="1">
    <source>
        <dbReference type="SAM" id="MobiDB-lite"/>
    </source>
</evidence>
<sequence>MSSNQAEEASQQPSQAAQAPLEQAHHEGGLKFPLLGNTPKLPHARDPSKHINPQDFIKQSTGGLQHTGGHRPGR</sequence>
<evidence type="ECO:0000313" key="3">
    <source>
        <dbReference type="Proteomes" id="UP000038830"/>
    </source>
</evidence>
<feature type="region of interest" description="Disordered" evidence="1">
    <location>
        <begin position="1"/>
        <end position="74"/>
    </location>
</feature>
<evidence type="ECO:0000313" key="2">
    <source>
        <dbReference type="EMBL" id="CEP20342.1"/>
    </source>
</evidence>
<reference evidence="3" key="1">
    <citation type="journal article" date="2015" name="J. Biotechnol.">
        <title>The structure of the Cyberlindnera jadinii genome and its relation to Candida utilis analyzed by the occurrence of single nucleotide polymorphisms.</title>
        <authorList>
            <person name="Rupp O."/>
            <person name="Brinkrolf K."/>
            <person name="Buerth C."/>
            <person name="Kunigo M."/>
            <person name="Schneider J."/>
            <person name="Jaenicke S."/>
            <person name="Goesmann A."/>
            <person name="Puehler A."/>
            <person name="Jaeger K.-E."/>
            <person name="Ernst J.F."/>
        </authorList>
    </citation>
    <scope>NUCLEOTIDE SEQUENCE [LARGE SCALE GENOMIC DNA]</scope>
    <source>
        <strain evidence="3">ATCC 18201 / CBS 1600 / BCRC 20928 / JCM 3617 / NBRC 0987 / NRRL Y-1542</strain>
    </source>
</reference>
<feature type="compositionally biased region" description="Low complexity" evidence="1">
    <location>
        <begin position="1"/>
        <end position="22"/>
    </location>
</feature>
<dbReference type="AlphaFoldDB" id="A0A0H5BYR9"/>
<organism evidence="2 3">
    <name type="scientific">Cyberlindnera jadinii (strain ATCC 18201 / CBS 1600 / BCRC 20928 / JCM 3617 / NBRC 0987 / NRRL Y-1542)</name>
    <name type="common">Torula yeast</name>
    <name type="synonym">Candida utilis</name>
    <dbReference type="NCBI Taxonomy" id="983966"/>
    <lineage>
        <taxon>Eukaryota</taxon>
        <taxon>Fungi</taxon>
        <taxon>Dikarya</taxon>
        <taxon>Ascomycota</taxon>
        <taxon>Saccharomycotina</taxon>
        <taxon>Saccharomycetes</taxon>
        <taxon>Phaffomycetales</taxon>
        <taxon>Phaffomycetaceae</taxon>
        <taxon>Cyberlindnera</taxon>
    </lineage>
</organism>
<protein>
    <submittedName>
        <fullName evidence="2">Uncharacterized protein</fullName>
    </submittedName>
</protein>
<accession>A0A0H5BYR9</accession>
<proteinExistence type="predicted"/>
<name>A0A0H5BYR9_CYBJN</name>